<dbReference type="AlphaFoldDB" id="G3XVT0"/>
<keyword evidence="2" id="KW-1133">Transmembrane helix</keyword>
<evidence type="ECO:0000256" key="1">
    <source>
        <dbReference type="SAM" id="MobiDB-lite"/>
    </source>
</evidence>
<dbReference type="HOGENOM" id="CLU_082451_0_0_1"/>
<dbReference type="OrthoDB" id="3596006at2759"/>
<keyword evidence="2" id="KW-0812">Transmembrane</keyword>
<evidence type="ECO:0000313" key="4">
    <source>
        <dbReference type="Proteomes" id="UP000009038"/>
    </source>
</evidence>
<keyword evidence="2" id="KW-0472">Membrane</keyword>
<gene>
    <name evidence="3" type="ORF">ASPNIDRAFT_211525</name>
</gene>
<sequence length="251" mass="28216">MAVIWGLDLHEMQWSKFKSSYMFNRVYHLRRTKMIVYQLAMIFCVCSESVGTAALSDYLDQQDDIQNHHPGIYVYNNDFIGAASYNIFVGIAVAFIFGGAFFFDLFWPERHESRSVRLAWKICAVIVSVMMLSSALTMTIITATGSARIDGTDASTARKFWEESMKKPALSMAIASAVLAWPGWVFTTVRYATSYFIDAKRMLICYSTVILFLSQRHDDQYGPKSAYGRQLGSAADTGESTTTEDKVVNGV</sequence>
<accession>G3XVT0</accession>
<organism evidence="3 4">
    <name type="scientific">Aspergillus niger (strain ATCC 1015 / CBS 113.46 / FGSC A1144 / LSHB Ac4 / NCTC 3858a / NRRL 328 / USDA 3528.7)</name>
    <dbReference type="NCBI Taxonomy" id="380704"/>
    <lineage>
        <taxon>Eukaryota</taxon>
        <taxon>Fungi</taxon>
        <taxon>Dikarya</taxon>
        <taxon>Ascomycota</taxon>
        <taxon>Pezizomycotina</taxon>
        <taxon>Eurotiomycetes</taxon>
        <taxon>Eurotiomycetidae</taxon>
        <taxon>Eurotiales</taxon>
        <taxon>Aspergillaceae</taxon>
        <taxon>Aspergillus</taxon>
        <taxon>Aspergillus subgen. Circumdati</taxon>
    </lineage>
</organism>
<dbReference type="EMBL" id="ACJE01000006">
    <property type="protein sequence ID" value="EHA25333.1"/>
    <property type="molecule type" value="Genomic_DNA"/>
</dbReference>
<evidence type="ECO:0000256" key="2">
    <source>
        <dbReference type="SAM" id="Phobius"/>
    </source>
</evidence>
<feature type="transmembrane region" description="Helical" evidence="2">
    <location>
        <begin position="169"/>
        <end position="192"/>
    </location>
</feature>
<comment type="caution">
    <text evidence="3">The sequence shown here is derived from an EMBL/GenBank/DDBJ whole genome shotgun (WGS) entry which is preliminary data.</text>
</comment>
<dbReference type="Proteomes" id="UP000009038">
    <property type="component" value="Unassembled WGS sequence"/>
</dbReference>
<name>G3XVT0_ASPNA</name>
<protein>
    <submittedName>
        <fullName evidence="3">Uncharacterized protein</fullName>
    </submittedName>
</protein>
<feature type="transmembrane region" description="Helical" evidence="2">
    <location>
        <begin position="118"/>
        <end position="141"/>
    </location>
</feature>
<evidence type="ECO:0000313" key="3">
    <source>
        <dbReference type="EMBL" id="EHA25333.1"/>
    </source>
</evidence>
<feature type="transmembrane region" description="Helical" evidence="2">
    <location>
        <begin position="79"/>
        <end position="106"/>
    </location>
</feature>
<feature type="region of interest" description="Disordered" evidence="1">
    <location>
        <begin position="232"/>
        <end position="251"/>
    </location>
</feature>
<feature type="transmembrane region" description="Helical" evidence="2">
    <location>
        <begin position="35"/>
        <end position="59"/>
    </location>
</feature>
<reference evidence="3 4" key="1">
    <citation type="journal article" date="2011" name="Genome Res.">
        <title>Comparative genomics of citric-acid-producing Aspergillus niger ATCC 1015 versus enzyme-producing CBS 513.88.</title>
        <authorList>
            <person name="Andersen M.R."/>
            <person name="Salazar M.P."/>
            <person name="Schaap P.J."/>
            <person name="van de Vondervoort P.J."/>
            <person name="Culley D."/>
            <person name="Thykaer J."/>
            <person name="Frisvad J.C."/>
            <person name="Nielsen K.F."/>
            <person name="Albang R."/>
            <person name="Albermann K."/>
            <person name="Berka R.M."/>
            <person name="Braus G.H."/>
            <person name="Braus-Stromeyer S.A."/>
            <person name="Corrochano L.M."/>
            <person name="Dai Z."/>
            <person name="van Dijck P.W."/>
            <person name="Hofmann G."/>
            <person name="Lasure L.L."/>
            <person name="Magnuson J.K."/>
            <person name="Menke H."/>
            <person name="Meijer M."/>
            <person name="Meijer S.L."/>
            <person name="Nielsen J.B."/>
            <person name="Nielsen M.L."/>
            <person name="van Ooyen A.J."/>
            <person name="Pel H.J."/>
            <person name="Poulsen L."/>
            <person name="Samson R.A."/>
            <person name="Stam H."/>
            <person name="Tsang A."/>
            <person name="van den Brink J.M."/>
            <person name="Atkins A."/>
            <person name="Aerts A."/>
            <person name="Shapiro H."/>
            <person name="Pangilinan J."/>
            <person name="Salamov A."/>
            <person name="Lou Y."/>
            <person name="Lindquist E."/>
            <person name="Lucas S."/>
            <person name="Grimwood J."/>
            <person name="Grigoriev I.V."/>
            <person name="Kubicek C.P."/>
            <person name="Martinez D."/>
            <person name="van Peij N.N."/>
            <person name="Roubos J.A."/>
            <person name="Nielsen J."/>
            <person name="Baker S.E."/>
        </authorList>
    </citation>
    <scope>NUCLEOTIDE SEQUENCE [LARGE SCALE GENOMIC DNA]</scope>
    <source>
        <strain evidence="4">ATCC 1015 / CBS 113.46 / FGSC A1144 / LSHB Ac4 / NCTC 3858a / NRRL 328 / USDA 3528.7</strain>
    </source>
</reference>
<proteinExistence type="predicted"/>